<dbReference type="Gene3D" id="1.10.540.10">
    <property type="entry name" value="Acyl-CoA dehydrogenase/oxidase, N-terminal domain"/>
    <property type="match status" value="1"/>
</dbReference>
<dbReference type="RefSeq" id="WP_251958597.1">
    <property type="nucleotide sequence ID" value="NZ_AP025732.1"/>
</dbReference>
<dbReference type="Pfam" id="PF02771">
    <property type="entry name" value="Acyl-CoA_dh_N"/>
    <property type="match status" value="1"/>
</dbReference>
<gene>
    <name evidence="9" type="ORF">ANSO36C_09340</name>
</gene>
<reference evidence="9" key="1">
    <citation type="submission" date="2022-04" db="EMBL/GenBank/DDBJ databases">
        <title>Complete genome sequence of a cyanobacterium, Nostoc sp. SO-36, isolated in Antarctica.</title>
        <authorList>
            <person name="Kanesaki Y."/>
            <person name="Effendi D."/>
            <person name="Sakamoto T."/>
            <person name="Ohtani S."/>
            <person name="Awai K."/>
        </authorList>
    </citation>
    <scope>NUCLEOTIDE SEQUENCE</scope>
    <source>
        <strain evidence="9">SO-36</strain>
    </source>
</reference>
<evidence type="ECO:0000259" key="6">
    <source>
        <dbReference type="Pfam" id="PF00441"/>
    </source>
</evidence>
<evidence type="ECO:0000259" key="8">
    <source>
        <dbReference type="Pfam" id="PF02771"/>
    </source>
</evidence>
<organism evidence="9 10">
    <name type="scientific">Nostoc cf. commune SO-36</name>
    <dbReference type="NCBI Taxonomy" id="449208"/>
    <lineage>
        <taxon>Bacteria</taxon>
        <taxon>Bacillati</taxon>
        <taxon>Cyanobacteriota</taxon>
        <taxon>Cyanophyceae</taxon>
        <taxon>Nostocales</taxon>
        <taxon>Nostocaceae</taxon>
        <taxon>Nostoc</taxon>
    </lineage>
</organism>
<dbReference type="SUPFAM" id="SSF47203">
    <property type="entry name" value="Acyl-CoA dehydrogenase C-terminal domain-like"/>
    <property type="match status" value="1"/>
</dbReference>
<comment type="similarity">
    <text evidence="2 5">Belongs to the acyl-CoA dehydrogenase family.</text>
</comment>
<accession>A0ABN6PVQ1</accession>
<dbReference type="InterPro" id="IPR013786">
    <property type="entry name" value="AcylCoA_DH/ox_N"/>
</dbReference>
<feature type="domain" description="Acyl-CoA dehydrogenase/oxidase N-terminal" evidence="8">
    <location>
        <begin position="7"/>
        <end position="125"/>
    </location>
</feature>
<dbReference type="InterPro" id="IPR009075">
    <property type="entry name" value="AcylCo_DH/oxidase_C"/>
</dbReference>
<dbReference type="InterPro" id="IPR037069">
    <property type="entry name" value="AcylCoA_DH/ox_N_sf"/>
</dbReference>
<dbReference type="Gene3D" id="1.20.140.10">
    <property type="entry name" value="Butyryl-CoA Dehydrogenase, subunit A, domain 3"/>
    <property type="match status" value="1"/>
</dbReference>
<keyword evidence="5" id="KW-0560">Oxidoreductase</keyword>
<feature type="domain" description="Acyl-CoA oxidase/dehydrogenase middle" evidence="7">
    <location>
        <begin position="155"/>
        <end position="237"/>
    </location>
</feature>
<dbReference type="Pfam" id="PF02770">
    <property type="entry name" value="Acyl-CoA_dh_M"/>
    <property type="match status" value="1"/>
</dbReference>
<sequence length="398" mass="43179">MIDFSLTEEQQMLQSLARDFAQNEISPIVQIIEESNNPEIEPWDFCKHLFHKGTELGFTSLMLPKELGGVGGKCIDMAVVLEEIGAVDVSIACSYFNLTAAMSLFVSRVTTQEQQKRILSFVNSGKPHLFSAAESEANIATSDIFCPFPDSNIGMKTFAAREGNAYILNGTKSPLVTNGGIADAYFIIARTAMDKPLHESLSIFYVPTDTPGIKFGKKTQMIGWKASHHAEICLDNVLVPVENLIGQEGEAGKLLMLLPEVAIGLAASYVGLARAAYEYALNYAKRRVSWGRPIIEHQSVALKLADMIINTQAARLMVWDAAVTAETSPQLAATIKAPAAKTFAVDVAIKNAQTAVEILGGYGVTKECLAGKFLADATIGYSCDFTREVLRLGVVNFL</sequence>
<dbReference type="Proteomes" id="UP001055453">
    <property type="component" value="Chromosome"/>
</dbReference>
<dbReference type="InterPro" id="IPR006091">
    <property type="entry name" value="Acyl-CoA_Oxase/DH_mid-dom"/>
</dbReference>
<dbReference type="SUPFAM" id="SSF56645">
    <property type="entry name" value="Acyl-CoA dehydrogenase NM domain-like"/>
    <property type="match status" value="1"/>
</dbReference>
<dbReference type="InterPro" id="IPR006089">
    <property type="entry name" value="Acyl-CoA_DH_CS"/>
</dbReference>
<keyword evidence="3 5" id="KW-0285">Flavoprotein</keyword>
<evidence type="ECO:0000259" key="7">
    <source>
        <dbReference type="Pfam" id="PF02770"/>
    </source>
</evidence>
<evidence type="ECO:0000256" key="4">
    <source>
        <dbReference type="ARBA" id="ARBA00022827"/>
    </source>
</evidence>
<evidence type="ECO:0000313" key="9">
    <source>
        <dbReference type="EMBL" id="BDI15132.1"/>
    </source>
</evidence>
<dbReference type="InterPro" id="IPR046373">
    <property type="entry name" value="Acyl-CoA_Oxase/DH_mid-dom_sf"/>
</dbReference>
<dbReference type="EMBL" id="AP025732">
    <property type="protein sequence ID" value="BDI15132.1"/>
    <property type="molecule type" value="Genomic_DNA"/>
</dbReference>
<evidence type="ECO:0000313" key="10">
    <source>
        <dbReference type="Proteomes" id="UP001055453"/>
    </source>
</evidence>
<dbReference type="Pfam" id="PF00441">
    <property type="entry name" value="Acyl-CoA_dh_1"/>
    <property type="match status" value="1"/>
</dbReference>
<dbReference type="PANTHER" id="PTHR43884:SF12">
    <property type="entry name" value="ISOVALERYL-COA DEHYDROGENASE, MITOCHONDRIAL-RELATED"/>
    <property type="match status" value="1"/>
</dbReference>
<evidence type="ECO:0000256" key="3">
    <source>
        <dbReference type="ARBA" id="ARBA00022630"/>
    </source>
</evidence>
<dbReference type="InterPro" id="IPR009100">
    <property type="entry name" value="AcylCoA_DH/oxidase_NM_dom_sf"/>
</dbReference>
<proteinExistence type="inferred from homology"/>
<dbReference type="PROSITE" id="PS00073">
    <property type="entry name" value="ACYL_COA_DH_2"/>
    <property type="match status" value="1"/>
</dbReference>
<dbReference type="InterPro" id="IPR036250">
    <property type="entry name" value="AcylCo_DH-like_C"/>
</dbReference>
<name>A0ABN6PVQ1_NOSCO</name>
<keyword evidence="4 5" id="KW-0274">FAD</keyword>
<evidence type="ECO:0000256" key="2">
    <source>
        <dbReference type="ARBA" id="ARBA00009347"/>
    </source>
</evidence>
<evidence type="ECO:0000256" key="1">
    <source>
        <dbReference type="ARBA" id="ARBA00001974"/>
    </source>
</evidence>
<evidence type="ECO:0000256" key="5">
    <source>
        <dbReference type="RuleBase" id="RU362125"/>
    </source>
</evidence>
<keyword evidence="10" id="KW-1185">Reference proteome</keyword>
<dbReference type="Gene3D" id="2.40.110.10">
    <property type="entry name" value="Butyryl-CoA Dehydrogenase, subunit A, domain 2"/>
    <property type="match status" value="1"/>
</dbReference>
<dbReference type="PANTHER" id="PTHR43884">
    <property type="entry name" value="ACYL-COA DEHYDROGENASE"/>
    <property type="match status" value="1"/>
</dbReference>
<comment type="cofactor">
    <cofactor evidence="1 5">
        <name>FAD</name>
        <dbReference type="ChEBI" id="CHEBI:57692"/>
    </cofactor>
</comment>
<protein>
    <submittedName>
        <fullName evidence="9">Acyl-CoA dehydrogenase</fullName>
    </submittedName>
</protein>
<feature type="domain" description="Acyl-CoA dehydrogenase/oxidase C-terminal" evidence="6">
    <location>
        <begin position="263"/>
        <end position="391"/>
    </location>
</feature>